<dbReference type="InterPro" id="IPR028098">
    <property type="entry name" value="Glyco_trans_4-like_N"/>
</dbReference>
<protein>
    <submittedName>
        <fullName evidence="3">Glycosyl transferase group 1</fullName>
    </submittedName>
</protein>
<dbReference type="Proteomes" id="UP000002008">
    <property type="component" value="Chromosome"/>
</dbReference>
<sequence length="369" mass="40689">MHIVQFYKDYPPIQGGIEHHLQSLSEALAARGHRVTVVFAAPGRRGWRTQRNGVDLVATPRQLTLARAPISLPLLWQVPRLHPDLIHFHHPYPFGDLALLTVQSPLVVTYHSDIVRQRVLGTLTAPLIERTLRRAARIIATSPSLVHSSPWLQRHRERVRVVPFGIPPLPLPDPHLVATLRQRFPGPNALFVGRLRYYKGVDRLIRALALLPFGHAIIAGGDATVRGADLIRLATELGIHHRVHVLGEVDQATLRALYALADVLVLPSVARSEAFGIVQIEAQLAGLPVICTELGTGTSYVTAHRRTGLVVPPDDPPALAAALTELWCNPERARAFGLAGRERAVTEFQFADMVTRIEQVYAEALTVSP</sequence>
<dbReference type="HOGENOM" id="CLU_009583_2_1_0"/>
<feature type="domain" description="Glycosyltransferase subfamily 4-like N-terminal" evidence="2">
    <location>
        <begin position="15"/>
        <end position="167"/>
    </location>
</feature>
<dbReference type="EnsemblBacteria" id="ABY34099">
    <property type="protein sequence ID" value="ABY34099"/>
    <property type="gene ID" value="Caur_0866"/>
</dbReference>
<feature type="domain" description="Glycosyl transferase family 1" evidence="1">
    <location>
        <begin position="189"/>
        <end position="343"/>
    </location>
</feature>
<evidence type="ECO:0000313" key="4">
    <source>
        <dbReference type="Proteomes" id="UP000002008"/>
    </source>
</evidence>
<proteinExistence type="predicted"/>
<dbReference type="InterPro" id="IPR001296">
    <property type="entry name" value="Glyco_trans_1"/>
</dbReference>
<dbReference type="SUPFAM" id="SSF53756">
    <property type="entry name" value="UDP-Glycosyltransferase/glycogen phosphorylase"/>
    <property type="match status" value="1"/>
</dbReference>
<dbReference type="eggNOG" id="COG0438">
    <property type="taxonomic scope" value="Bacteria"/>
</dbReference>
<dbReference type="RefSeq" id="WP_012256755.1">
    <property type="nucleotide sequence ID" value="NC_010175.1"/>
</dbReference>
<dbReference type="InParanoid" id="A9WH04"/>
<dbReference type="STRING" id="324602.Caur_0866"/>
<dbReference type="AlphaFoldDB" id="A9WH04"/>
<dbReference type="PANTHER" id="PTHR12526">
    <property type="entry name" value="GLYCOSYLTRANSFERASE"/>
    <property type="match status" value="1"/>
</dbReference>
<keyword evidence="3" id="KW-0808">Transferase</keyword>
<dbReference type="Pfam" id="PF00534">
    <property type="entry name" value="Glycos_transf_1"/>
    <property type="match status" value="1"/>
</dbReference>
<evidence type="ECO:0000313" key="3">
    <source>
        <dbReference type="EMBL" id="ABY34099.1"/>
    </source>
</evidence>
<dbReference type="KEGG" id="cau:Caur_0866"/>
<keyword evidence="4" id="KW-1185">Reference proteome</keyword>
<reference evidence="4" key="1">
    <citation type="journal article" date="2011" name="BMC Genomics">
        <title>Complete genome sequence of the filamentous anoxygenic phototrophic bacterium Chloroflexus aurantiacus.</title>
        <authorList>
            <person name="Tang K.H."/>
            <person name="Barry K."/>
            <person name="Chertkov O."/>
            <person name="Dalin E."/>
            <person name="Han C.S."/>
            <person name="Hauser L.J."/>
            <person name="Honchak B.M."/>
            <person name="Karbach L.E."/>
            <person name="Land M.L."/>
            <person name="Lapidus A."/>
            <person name="Larimer F.W."/>
            <person name="Mikhailova N."/>
            <person name="Pitluck S."/>
            <person name="Pierson B.K."/>
            <person name="Blankenship R.E."/>
        </authorList>
    </citation>
    <scope>NUCLEOTIDE SEQUENCE [LARGE SCALE GENOMIC DNA]</scope>
    <source>
        <strain evidence="4">ATCC 29366 / DSM 635 / J-10-fl</strain>
    </source>
</reference>
<name>A9WH04_CHLAA</name>
<accession>A9WH04</accession>
<dbReference type="EMBL" id="CP000909">
    <property type="protein sequence ID" value="ABY34099.1"/>
    <property type="molecule type" value="Genomic_DNA"/>
</dbReference>
<evidence type="ECO:0000259" key="2">
    <source>
        <dbReference type="Pfam" id="PF13439"/>
    </source>
</evidence>
<dbReference type="Gene3D" id="3.40.50.2000">
    <property type="entry name" value="Glycogen Phosphorylase B"/>
    <property type="match status" value="2"/>
</dbReference>
<evidence type="ECO:0000259" key="1">
    <source>
        <dbReference type="Pfam" id="PF00534"/>
    </source>
</evidence>
<organism evidence="3 4">
    <name type="scientific">Chloroflexus aurantiacus (strain ATCC 29366 / DSM 635 / J-10-fl)</name>
    <dbReference type="NCBI Taxonomy" id="324602"/>
    <lineage>
        <taxon>Bacteria</taxon>
        <taxon>Bacillati</taxon>
        <taxon>Chloroflexota</taxon>
        <taxon>Chloroflexia</taxon>
        <taxon>Chloroflexales</taxon>
        <taxon>Chloroflexineae</taxon>
        <taxon>Chloroflexaceae</taxon>
        <taxon>Chloroflexus</taxon>
    </lineage>
</organism>
<dbReference type="CAZy" id="GT4">
    <property type="family name" value="Glycosyltransferase Family 4"/>
</dbReference>
<gene>
    <name evidence="3" type="ordered locus">Caur_0866</name>
</gene>
<dbReference type="PANTHER" id="PTHR12526:SF627">
    <property type="entry name" value="D-RHAMNOSYLTRANSFERASE WBPZ"/>
    <property type="match status" value="1"/>
</dbReference>
<dbReference type="Pfam" id="PF13439">
    <property type="entry name" value="Glyco_transf_4"/>
    <property type="match status" value="1"/>
</dbReference>
<dbReference type="PATRIC" id="fig|324602.8.peg.992"/>
<dbReference type="GO" id="GO:0016757">
    <property type="term" value="F:glycosyltransferase activity"/>
    <property type="evidence" value="ECO:0007669"/>
    <property type="project" value="InterPro"/>
</dbReference>